<dbReference type="KEGG" id="caua:113094189"/>
<feature type="compositionally biased region" description="Polar residues" evidence="1">
    <location>
        <begin position="1"/>
        <end position="13"/>
    </location>
</feature>
<gene>
    <name evidence="4" type="primary">LOC113094189</name>
</gene>
<sequence length="266" mass="29967">MCTTEDMWATSTSFHDESIVDSDEDYTPETSTASSARGQVRGRGRSRGGRARGRATRVRGSRGRGRGGRSAGQGALLGQEDLRRVLDLQAQTRACEQARIRGLSLEQAHQVLELCLTRDPSLMFDVLERMSENAPPPGPLVSGQPPWCVCQRCRGMATFVEQKCCGQHPDYCISILPHMEAYILEEGVLRLARRIWNDIRALTDNPEPGQSNRQFHHAAYRQFVVWQYGALGQGHRVMIPSCCVWKIRDHYPDPLQQYRGFIPSRV</sequence>
<organism evidence="3 4">
    <name type="scientific">Carassius auratus</name>
    <name type="common">Goldfish</name>
    <dbReference type="NCBI Taxonomy" id="7957"/>
    <lineage>
        <taxon>Eukaryota</taxon>
        <taxon>Metazoa</taxon>
        <taxon>Chordata</taxon>
        <taxon>Craniata</taxon>
        <taxon>Vertebrata</taxon>
        <taxon>Euteleostomi</taxon>
        <taxon>Actinopterygii</taxon>
        <taxon>Neopterygii</taxon>
        <taxon>Teleostei</taxon>
        <taxon>Ostariophysi</taxon>
        <taxon>Cypriniformes</taxon>
        <taxon>Cyprinidae</taxon>
        <taxon>Cyprininae</taxon>
        <taxon>Carassius</taxon>
    </lineage>
</organism>
<dbReference type="InterPro" id="IPR046815">
    <property type="entry name" value="P2RX7_C"/>
</dbReference>
<name>A0A6P6P3W8_CARAU</name>
<dbReference type="RefSeq" id="XP_026115677.1">
    <property type="nucleotide sequence ID" value="XM_026259892.1"/>
</dbReference>
<accession>A0A6P6P3W8</accession>
<protein>
    <submittedName>
        <fullName evidence="4">Uncharacterized protein LOC113094189</fullName>
    </submittedName>
</protein>
<dbReference type="AlphaFoldDB" id="A0A6P6P3W8"/>
<evidence type="ECO:0000256" key="1">
    <source>
        <dbReference type="SAM" id="MobiDB-lite"/>
    </source>
</evidence>
<evidence type="ECO:0000259" key="2">
    <source>
        <dbReference type="Pfam" id="PF20478"/>
    </source>
</evidence>
<feature type="domain" description="P2X purinoreceptor 7 intracellular" evidence="2">
    <location>
        <begin position="125"/>
        <end position="261"/>
    </location>
</feature>
<dbReference type="PANTHER" id="PTHR36981:SF3">
    <property type="entry name" value="UBIQUITIN-LIKE PROTEASE FAMILY PROFILE DOMAIN-CONTAINING PROTEIN"/>
    <property type="match status" value="1"/>
</dbReference>
<evidence type="ECO:0000313" key="4">
    <source>
        <dbReference type="RefSeq" id="XP_026115677.1"/>
    </source>
</evidence>
<dbReference type="PANTHER" id="PTHR36981">
    <property type="entry name" value="ZGC:195170"/>
    <property type="match status" value="1"/>
</dbReference>
<reference evidence="4" key="1">
    <citation type="submission" date="2025-08" db="UniProtKB">
        <authorList>
            <consortium name="RefSeq"/>
        </authorList>
    </citation>
    <scope>IDENTIFICATION</scope>
    <source>
        <strain evidence="4">Wakin</strain>
        <tissue evidence="4">Muscle</tissue>
    </source>
</reference>
<dbReference type="Proteomes" id="UP000515129">
    <property type="component" value="Unplaced"/>
</dbReference>
<feature type="compositionally biased region" description="Basic residues" evidence="1">
    <location>
        <begin position="40"/>
        <end position="67"/>
    </location>
</feature>
<evidence type="ECO:0000313" key="3">
    <source>
        <dbReference type="Proteomes" id="UP000515129"/>
    </source>
</evidence>
<keyword evidence="3" id="KW-1185">Reference proteome</keyword>
<proteinExistence type="predicted"/>
<dbReference type="Pfam" id="PF20478">
    <property type="entry name" value="P2RX7_C"/>
    <property type="match status" value="1"/>
</dbReference>
<dbReference type="GeneID" id="113094189"/>
<feature type="region of interest" description="Disordered" evidence="1">
    <location>
        <begin position="1"/>
        <end position="76"/>
    </location>
</feature>